<dbReference type="VEuPathDB" id="VectorBase:CSON008390"/>
<reference evidence="2" key="1">
    <citation type="submission" date="2018-07" db="EMBL/GenBank/DDBJ databases">
        <authorList>
            <person name="Quirk P.G."/>
            <person name="Krulwich T.A."/>
        </authorList>
    </citation>
    <scope>NUCLEOTIDE SEQUENCE</scope>
</reference>
<organism evidence="2">
    <name type="scientific">Culicoides sonorensis</name>
    <name type="common">Biting midge</name>
    <dbReference type="NCBI Taxonomy" id="179676"/>
    <lineage>
        <taxon>Eukaryota</taxon>
        <taxon>Metazoa</taxon>
        <taxon>Ecdysozoa</taxon>
        <taxon>Arthropoda</taxon>
        <taxon>Hexapoda</taxon>
        <taxon>Insecta</taxon>
        <taxon>Pterygota</taxon>
        <taxon>Neoptera</taxon>
        <taxon>Endopterygota</taxon>
        <taxon>Diptera</taxon>
        <taxon>Nematocera</taxon>
        <taxon>Chironomoidea</taxon>
        <taxon>Ceratopogonidae</taxon>
        <taxon>Ceratopogoninae</taxon>
        <taxon>Culicoides</taxon>
        <taxon>Monoculicoides</taxon>
    </lineage>
</organism>
<dbReference type="EMBL" id="UFQT01003170">
    <property type="protein sequence ID" value="SSX34685.1"/>
    <property type="molecule type" value="Genomic_DNA"/>
</dbReference>
<gene>
    <name evidence="2" type="primary">CSON008390</name>
</gene>
<feature type="transmembrane region" description="Helical" evidence="1">
    <location>
        <begin position="136"/>
        <end position="158"/>
    </location>
</feature>
<keyword evidence="1" id="KW-0812">Transmembrane</keyword>
<protein>
    <submittedName>
        <fullName evidence="2">CSON008390 protein</fullName>
    </submittedName>
</protein>
<feature type="transmembrane region" description="Helical" evidence="1">
    <location>
        <begin position="98"/>
        <end position="124"/>
    </location>
</feature>
<evidence type="ECO:0000313" key="2">
    <source>
        <dbReference type="EMBL" id="SSX34685.1"/>
    </source>
</evidence>
<dbReference type="AlphaFoldDB" id="A0A336MYA8"/>
<evidence type="ECO:0000256" key="1">
    <source>
        <dbReference type="SAM" id="Phobius"/>
    </source>
</evidence>
<feature type="transmembrane region" description="Helical" evidence="1">
    <location>
        <begin position="71"/>
        <end position="91"/>
    </location>
</feature>
<name>A0A336MYA8_CULSO</name>
<sequence length="183" mass="21215">MGNCRVIPHLSRCCFCNSLRSGLIGLGKIMMLFSFITLALQLYALEPTKKVIRRVERETELIYLKYLRNDYILILTHIVFLFLGLIILRGAKTQNKCLLVIFTLCEFLLTIIFAICAVYLALGIDDVYGSIDLHKLVIPTGLFTVTTLFAVLSLYFAVVTRSYLREIHWENEREVNTKKYRFY</sequence>
<accession>A0A336MYA8</accession>
<proteinExistence type="predicted"/>
<keyword evidence="1" id="KW-1133">Transmembrane helix</keyword>
<feature type="transmembrane region" description="Helical" evidence="1">
    <location>
        <begin position="21"/>
        <end position="44"/>
    </location>
</feature>
<keyword evidence="1" id="KW-0472">Membrane</keyword>